<dbReference type="GO" id="GO:0009631">
    <property type="term" value="P:cold acclimation"/>
    <property type="evidence" value="ECO:0007669"/>
    <property type="project" value="TreeGrafter"/>
</dbReference>
<dbReference type="PROSITE" id="PS00315">
    <property type="entry name" value="DEHYDRIN_1"/>
    <property type="match status" value="1"/>
</dbReference>
<evidence type="ECO:0000313" key="5">
    <source>
        <dbReference type="Proteomes" id="UP001408789"/>
    </source>
</evidence>
<comment type="caution">
    <text evidence="4">The sequence shown here is derived from an EMBL/GenBank/DDBJ whole genome shotgun (WGS) entry which is preliminary data.</text>
</comment>
<gene>
    <name evidence="4" type="ORF">SSX86_019200</name>
</gene>
<proteinExistence type="inferred from homology"/>
<dbReference type="EMBL" id="JBCNJP010000019">
    <property type="protein sequence ID" value="KAK9062016.1"/>
    <property type="molecule type" value="Genomic_DNA"/>
</dbReference>
<feature type="compositionally biased region" description="Basic and acidic residues" evidence="3">
    <location>
        <begin position="131"/>
        <end position="155"/>
    </location>
</feature>
<feature type="compositionally biased region" description="Gly residues" evidence="3">
    <location>
        <begin position="121"/>
        <end position="130"/>
    </location>
</feature>
<dbReference type="PROSITE" id="PS00823">
    <property type="entry name" value="DEHYDRIN_2"/>
    <property type="match status" value="1"/>
</dbReference>
<organism evidence="4 5">
    <name type="scientific">Deinandra increscens subsp. villosa</name>
    <dbReference type="NCBI Taxonomy" id="3103831"/>
    <lineage>
        <taxon>Eukaryota</taxon>
        <taxon>Viridiplantae</taxon>
        <taxon>Streptophyta</taxon>
        <taxon>Embryophyta</taxon>
        <taxon>Tracheophyta</taxon>
        <taxon>Spermatophyta</taxon>
        <taxon>Magnoliopsida</taxon>
        <taxon>eudicotyledons</taxon>
        <taxon>Gunneridae</taxon>
        <taxon>Pentapetalae</taxon>
        <taxon>asterids</taxon>
        <taxon>campanulids</taxon>
        <taxon>Asterales</taxon>
        <taxon>Asteraceae</taxon>
        <taxon>Asteroideae</taxon>
        <taxon>Heliantheae alliance</taxon>
        <taxon>Madieae</taxon>
        <taxon>Madiinae</taxon>
        <taxon>Deinandra</taxon>
    </lineage>
</organism>
<dbReference type="InterPro" id="IPR030513">
    <property type="entry name" value="Dehydrin_CS"/>
</dbReference>
<evidence type="ECO:0000256" key="3">
    <source>
        <dbReference type="SAM" id="MobiDB-lite"/>
    </source>
</evidence>
<evidence type="ECO:0000313" key="4">
    <source>
        <dbReference type="EMBL" id="KAK9062016.1"/>
    </source>
</evidence>
<evidence type="ECO:0000256" key="1">
    <source>
        <dbReference type="ARBA" id="ARBA00008403"/>
    </source>
</evidence>
<dbReference type="Proteomes" id="UP001408789">
    <property type="component" value="Unassembled WGS sequence"/>
</dbReference>
<feature type="compositionally biased region" description="Basic and acidic residues" evidence="3">
    <location>
        <begin position="10"/>
        <end position="22"/>
    </location>
</feature>
<dbReference type="AlphaFoldDB" id="A0AAP0CTS9"/>
<dbReference type="PANTHER" id="PTHR33346:SF42">
    <property type="entry name" value="DEHYDRIN XERO 1"/>
    <property type="match status" value="1"/>
</dbReference>
<comment type="similarity">
    <text evidence="1 2">Belongs to the plant dehydrin family.</text>
</comment>
<dbReference type="GO" id="GO:0009737">
    <property type="term" value="P:response to abscisic acid"/>
    <property type="evidence" value="ECO:0007669"/>
    <property type="project" value="TreeGrafter"/>
</dbReference>
<reference evidence="4 5" key="1">
    <citation type="submission" date="2024-04" db="EMBL/GenBank/DDBJ databases">
        <title>The reference genome of an endangered Asteraceae, Deinandra increscens subsp. villosa, native to the Central Coast of California.</title>
        <authorList>
            <person name="Guilliams M."/>
            <person name="Hasenstab-Lehman K."/>
            <person name="Meyer R."/>
            <person name="Mcevoy S."/>
        </authorList>
    </citation>
    <scope>NUCLEOTIDE SEQUENCE [LARGE SCALE GENOMIC DNA]</scope>
    <source>
        <tissue evidence="4">Leaf</tissue>
    </source>
</reference>
<sequence length="155" mass="15865">MAQYGSGDQLTRKEESHHHQNDDGLITSATAGHEIGGTGTNIHSTTIGTGADQGYGERKHGGAAGGFLHRSGSGSSSSSEDDGEGGRRKKKGVVEKIKEKLPGGDHGGIDEHKTTSVTAGTIGGGEGHGYGGEEGHEKKGLMEKIKEKLPGGGHE</sequence>
<feature type="region of interest" description="Disordered" evidence="3">
    <location>
        <begin position="1"/>
        <end position="155"/>
    </location>
</feature>
<dbReference type="InterPro" id="IPR000167">
    <property type="entry name" value="Dehydrin"/>
</dbReference>
<evidence type="ECO:0000256" key="2">
    <source>
        <dbReference type="RuleBase" id="RU003995"/>
    </source>
</evidence>
<dbReference type="PANTHER" id="PTHR33346">
    <property type="entry name" value="DEHYDRIN XERO 2-RELATED"/>
    <property type="match status" value="1"/>
</dbReference>
<name>A0AAP0CTS9_9ASTR</name>
<dbReference type="GO" id="GO:0005829">
    <property type="term" value="C:cytosol"/>
    <property type="evidence" value="ECO:0007669"/>
    <property type="project" value="TreeGrafter"/>
</dbReference>
<protein>
    <recommendedName>
        <fullName evidence="6">Dehydrin</fullName>
    </recommendedName>
</protein>
<feature type="compositionally biased region" description="Basic and acidic residues" evidence="3">
    <location>
        <begin position="92"/>
        <end position="114"/>
    </location>
</feature>
<accession>A0AAP0CTS9</accession>
<keyword evidence="5" id="KW-1185">Reference proteome</keyword>
<dbReference type="Pfam" id="PF00257">
    <property type="entry name" value="Dehydrin"/>
    <property type="match status" value="1"/>
</dbReference>
<evidence type="ECO:0008006" key="6">
    <source>
        <dbReference type="Google" id="ProtNLM"/>
    </source>
</evidence>
<dbReference type="GO" id="GO:0009414">
    <property type="term" value="P:response to water deprivation"/>
    <property type="evidence" value="ECO:0007669"/>
    <property type="project" value="TreeGrafter"/>
</dbReference>